<evidence type="ECO:0000256" key="1">
    <source>
        <dbReference type="ARBA" id="ARBA00022475"/>
    </source>
</evidence>
<feature type="transmembrane region" description="Helical" evidence="7">
    <location>
        <begin position="72"/>
        <end position="91"/>
    </location>
</feature>
<reference evidence="8 9" key="1">
    <citation type="submission" date="2016-10" db="EMBL/GenBank/DDBJ databases">
        <title>Actinomyces aegypiusis sp. nov., isolated from the Aegypius monachus in Qinghai Tibet Plateau China.</title>
        <authorList>
            <person name="Wang Y."/>
        </authorList>
    </citation>
    <scope>NUCLEOTIDE SEQUENCE [LARGE SCALE GENOMIC DNA]</scope>
    <source>
        <strain evidence="8 9">VUL4_3</strain>
    </source>
</reference>
<keyword evidence="3 7" id="KW-0812">Transmembrane</keyword>
<evidence type="ECO:0000313" key="8">
    <source>
        <dbReference type="EMBL" id="AOZ71880.1"/>
    </source>
</evidence>
<keyword evidence="1 7" id="KW-1003">Cell membrane</keyword>
<keyword evidence="6 7" id="KW-0131">Cell cycle</keyword>
<evidence type="ECO:0000256" key="4">
    <source>
        <dbReference type="ARBA" id="ARBA00022989"/>
    </source>
</evidence>
<dbReference type="STRING" id="1912795.BK816_00075"/>
<evidence type="ECO:0000313" key="9">
    <source>
        <dbReference type="Proteomes" id="UP000176288"/>
    </source>
</evidence>
<dbReference type="InterPro" id="IPR009619">
    <property type="entry name" value="CrgA"/>
</dbReference>
<dbReference type="GO" id="GO:0051301">
    <property type="term" value="P:cell division"/>
    <property type="evidence" value="ECO:0007669"/>
    <property type="project" value="UniProtKB-UniRule"/>
</dbReference>
<comment type="function">
    <text evidence="7">Involved in cell division.</text>
</comment>
<keyword evidence="2 7" id="KW-0132">Cell division</keyword>
<dbReference type="Proteomes" id="UP000176288">
    <property type="component" value="Chromosome"/>
</dbReference>
<keyword evidence="4 7" id="KW-1133">Transmembrane helix</keyword>
<evidence type="ECO:0000256" key="6">
    <source>
        <dbReference type="ARBA" id="ARBA00023306"/>
    </source>
</evidence>
<dbReference type="Pfam" id="PF06781">
    <property type="entry name" value="CrgA"/>
    <property type="match status" value="1"/>
</dbReference>
<dbReference type="OrthoDB" id="5189646at2"/>
<comment type="subcellular location">
    <subcellularLocation>
        <location evidence="7">Cell membrane</location>
        <topology evidence="7">Multi-pass membrane protein</topology>
    </subcellularLocation>
</comment>
<accession>A0A1D9MI63</accession>
<evidence type="ECO:0000256" key="3">
    <source>
        <dbReference type="ARBA" id="ARBA00022692"/>
    </source>
</evidence>
<dbReference type="HAMAP" id="MF_00631">
    <property type="entry name" value="CrgA"/>
    <property type="match status" value="1"/>
</dbReference>
<feature type="transmembrane region" description="Helical" evidence="7">
    <location>
        <begin position="38"/>
        <end position="60"/>
    </location>
</feature>
<dbReference type="AlphaFoldDB" id="A0A1D9MI63"/>
<dbReference type="EMBL" id="CP017812">
    <property type="protein sequence ID" value="AOZ71880.1"/>
    <property type="molecule type" value="Genomic_DNA"/>
</dbReference>
<keyword evidence="9" id="KW-1185">Reference proteome</keyword>
<dbReference type="KEGG" id="avu:BK816_00075"/>
<comment type="similarity">
    <text evidence="7">Belongs to the CrgA family.</text>
</comment>
<sequence>MPESRKRKIDGKPVVKAPEKSTEITPHWTDGIKPTPSWWAPVFVTIGLIGLVWLVVYYMSAAQYPIPGIGNWNLACALGFMFVSFMMVLRWR</sequence>
<name>A0A1D9MI63_9ACTO</name>
<organism evidence="8 9">
    <name type="scientific">Boudabousia tangfeifanii</name>
    <dbReference type="NCBI Taxonomy" id="1912795"/>
    <lineage>
        <taxon>Bacteria</taxon>
        <taxon>Bacillati</taxon>
        <taxon>Actinomycetota</taxon>
        <taxon>Actinomycetes</taxon>
        <taxon>Actinomycetales</taxon>
        <taxon>Actinomycetaceae</taxon>
        <taxon>Boudabousia</taxon>
    </lineage>
</organism>
<dbReference type="RefSeq" id="WP_071163346.1">
    <property type="nucleotide sequence ID" value="NZ_CP017812.1"/>
</dbReference>
<protein>
    <recommendedName>
        <fullName evidence="7">Cell division protein CrgA</fullName>
    </recommendedName>
</protein>
<evidence type="ECO:0000256" key="5">
    <source>
        <dbReference type="ARBA" id="ARBA00023136"/>
    </source>
</evidence>
<evidence type="ECO:0000256" key="2">
    <source>
        <dbReference type="ARBA" id="ARBA00022618"/>
    </source>
</evidence>
<proteinExistence type="inferred from homology"/>
<dbReference type="GO" id="GO:0005886">
    <property type="term" value="C:plasma membrane"/>
    <property type="evidence" value="ECO:0007669"/>
    <property type="project" value="UniProtKB-SubCell"/>
</dbReference>
<evidence type="ECO:0000256" key="7">
    <source>
        <dbReference type="HAMAP-Rule" id="MF_00631"/>
    </source>
</evidence>
<gene>
    <name evidence="7" type="primary">crgA</name>
    <name evidence="8" type="ORF">BK816_00075</name>
</gene>
<keyword evidence="5 7" id="KW-0472">Membrane</keyword>